<feature type="transmembrane region" description="Helical" evidence="6">
    <location>
        <begin position="225"/>
        <end position="246"/>
    </location>
</feature>
<dbReference type="Gene3D" id="1.20.1250.20">
    <property type="entry name" value="MFS general substrate transporter like domains"/>
    <property type="match status" value="2"/>
</dbReference>
<comment type="similarity">
    <text evidence="5">Belongs to the major facilitator superfamily. Sodium/anion cotransporter (TC 2.A.1.14) family.</text>
</comment>
<name>A0A803N6M3_CHEQI</name>
<dbReference type="Proteomes" id="UP000596660">
    <property type="component" value="Unplaced"/>
</dbReference>
<dbReference type="GO" id="GO:0009536">
    <property type="term" value="C:plastid"/>
    <property type="evidence" value="ECO:0007669"/>
    <property type="project" value="TreeGrafter"/>
</dbReference>
<dbReference type="Gramene" id="AUR62041361-RA">
    <property type="protein sequence ID" value="AUR62041361-RA:cds"/>
    <property type="gene ID" value="AUR62041361"/>
</dbReference>
<dbReference type="SUPFAM" id="SSF103473">
    <property type="entry name" value="MFS general substrate transporter"/>
    <property type="match status" value="1"/>
</dbReference>
<dbReference type="AlphaFoldDB" id="A0A803N6M3"/>
<evidence type="ECO:0000313" key="8">
    <source>
        <dbReference type="Proteomes" id="UP000596660"/>
    </source>
</evidence>
<keyword evidence="2 6" id="KW-0812">Transmembrane</keyword>
<evidence type="ECO:0008006" key="9">
    <source>
        <dbReference type="Google" id="ProtNLM"/>
    </source>
</evidence>
<dbReference type="Pfam" id="PF07690">
    <property type="entry name" value="MFS_1"/>
    <property type="match status" value="1"/>
</dbReference>
<dbReference type="GO" id="GO:0005315">
    <property type="term" value="F:phosphate transmembrane transporter activity"/>
    <property type="evidence" value="ECO:0007669"/>
    <property type="project" value="TreeGrafter"/>
</dbReference>
<protein>
    <recommendedName>
        <fullName evidence="9">Major facilitator superfamily (MFS) profile domain-containing protein</fullName>
    </recommendedName>
</protein>
<dbReference type="InterPro" id="IPR050382">
    <property type="entry name" value="MFS_Na/Anion_cotransporter"/>
</dbReference>
<keyword evidence="3 6" id="KW-1133">Transmembrane helix</keyword>
<evidence type="ECO:0000256" key="2">
    <source>
        <dbReference type="ARBA" id="ARBA00022692"/>
    </source>
</evidence>
<evidence type="ECO:0000256" key="5">
    <source>
        <dbReference type="ARBA" id="ARBA00024362"/>
    </source>
</evidence>
<dbReference type="GO" id="GO:0016020">
    <property type="term" value="C:membrane"/>
    <property type="evidence" value="ECO:0007669"/>
    <property type="project" value="UniProtKB-SubCell"/>
</dbReference>
<dbReference type="EnsemblPlants" id="AUR62041361-RA">
    <property type="protein sequence ID" value="AUR62041361-RA:cds"/>
    <property type="gene ID" value="AUR62041361"/>
</dbReference>
<feature type="transmembrane region" description="Helical" evidence="6">
    <location>
        <begin position="116"/>
        <end position="138"/>
    </location>
</feature>
<organism evidence="7 8">
    <name type="scientific">Chenopodium quinoa</name>
    <name type="common">Quinoa</name>
    <dbReference type="NCBI Taxonomy" id="63459"/>
    <lineage>
        <taxon>Eukaryota</taxon>
        <taxon>Viridiplantae</taxon>
        <taxon>Streptophyta</taxon>
        <taxon>Embryophyta</taxon>
        <taxon>Tracheophyta</taxon>
        <taxon>Spermatophyta</taxon>
        <taxon>Magnoliopsida</taxon>
        <taxon>eudicotyledons</taxon>
        <taxon>Gunneridae</taxon>
        <taxon>Pentapetalae</taxon>
        <taxon>Caryophyllales</taxon>
        <taxon>Chenopodiaceae</taxon>
        <taxon>Chenopodioideae</taxon>
        <taxon>Atripliceae</taxon>
        <taxon>Chenopodium</taxon>
    </lineage>
</organism>
<evidence type="ECO:0000256" key="6">
    <source>
        <dbReference type="SAM" id="Phobius"/>
    </source>
</evidence>
<sequence length="278" mass="31397">MRMEFLKSNRCSSEHEANIIIVDPSEFTCIDDDGSGSVLDESQVVEGNFSNLVVFEERKDEVNVSEEEKPIEESAKSLWGVLAMRAMLGIAEGVALPSMNNMISKWFPKAERARVVGIAMAGFQLGSAIGLILSPILMSNAERSPQISVYELKYILTKRQQFALSNAGKAHKARMIPFFKRLLSKLPTWSLMVANAMHSWGFFVILSWMPLYFNSVYHVDHRQAAWFSVVPWSMMVLVGYFGVAWLDTLIQRGFNITLTRKIMQVSHGAIQFTAYEEL</sequence>
<evidence type="ECO:0000256" key="1">
    <source>
        <dbReference type="ARBA" id="ARBA00004141"/>
    </source>
</evidence>
<accession>A0A803N6M3</accession>
<reference evidence="7" key="1">
    <citation type="journal article" date="2017" name="Nature">
        <title>The genome of Chenopodium quinoa.</title>
        <authorList>
            <person name="Jarvis D.E."/>
            <person name="Ho Y.S."/>
            <person name="Lightfoot D.J."/>
            <person name="Schmoeckel S.M."/>
            <person name="Li B."/>
            <person name="Borm T.J.A."/>
            <person name="Ohyanagi H."/>
            <person name="Mineta K."/>
            <person name="Michell C.T."/>
            <person name="Saber N."/>
            <person name="Kharbatia N.M."/>
            <person name="Rupper R.R."/>
            <person name="Sharp A.R."/>
            <person name="Dally N."/>
            <person name="Boughton B.A."/>
            <person name="Woo Y.H."/>
            <person name="Gao G."/>
            <person name="Schijlen E.G.W.M."/>
            <person name="Guo X."/>
            <person name="Momin A.A."/>
            <person name="Negrao S."/>
            <person name="Al-Babili S."/>
            <person name="Gehring C."/>
            <person name="Roessner U."/>
            <person name="Jung C."/>
            <person name="Murphy K."/>
            <person name="Arold S.T."/>
            <person name="Gojobori T."/>
            <person name="van der Linden C.G."/>
            <person name="van Loo E.N."/>
            <person name="Jellen E.N."/>
            <person name="Maughan P.J."/>
            <person name="Tester M."/>
        </authorList>
    </citation>
    <scope>NUCLEOTIDE SEQUENCE [LARGE SCALE GENOMIC DNA]</scope>
    <source>
        <strain evidence="7">cv. PI 614886</strain>
    </source>
</reference>
<reference evidence="7" key="2">
    <citation type="submission" date="2021-03" db="UniProtKB">
        <authorList>
            <consortium name="EnsemblPlants"/>
        </authorList>
    </citation>
    <scope>IDENTIFICATION</scope>
</reference>
<keyword evidence="8" id="KW-1185">Reference proteome</keyword>
<evidence type="ECO:0000256" key="3">
    <source>
        <dbReference type="ARBA" id="ARBA00022989"/>
    </source>
</evidence>
<keyword evidence="4 6" id="KW-0472">Membrane</keyword>
<evidence type="ECO:0000313" key="7">
    <source>
        <dbReference type="EnsemblPlants" id="AUR62041361-RA:cds"/>
    </source>
</evidence>
<comment type="subcellular location">
    <subcellularLocation>
        <location evidence="1">Membrane</location>
        <topology evidence="1">Multi-pass membrane protein</topology>
    </subcellularLocation>
</comment>
<dbReference type="InterPro" id="IPR036259">
    <property type="entry name" value="MFS_trans_sf"/>
</dbReference>
<dbReference type="PANTHER" id="PTHR11662">
    <property type="entry name" value="SOLUTE CARRIER FAMILY 17"/>
    <property type="match status" value="1"/>
</dbReference>
<feature type="transmembrane region" description="Helical" evidence="6">
    <location>
        <begin position="189"/>
        <end position="213"/>
    </location>
</feature>
<evidence type="ECO:0000256" key="4">
    <source>
        <dbReference type="ARBA" id="ARBA00023136"/>
    </source>
</evidence>
<dbReference type="InterPro" id="IPR011701">
    <property type="entry name" value="MFS"/>
</dbReference>
<proteinExistence type="inferred from homology"/>
<dbReference type="PANTHER" id="PTHR11662:SF424">
    <property type="entry name" value="ANION TRANSPORTER 4, CHLOROPLASTIC-RELATED"/>
    <property type="match status" value="1"/>
</dbReference>